<dbReference type="Pfam" id="PF16119">
    <property type="entry name" value="DUF4835"/>
    <property type="match status" value="1"/>
</dbReference>
<keyword evidence="3" id="KW-1185">Reference proteome</keyword>
<keyword evidence="1" id="KW-0732">Signal</keyword>
<dbReference type="InterPro" id="IPR032274">
    <property type="entry name" value="DUF4835"/>
</dbReference>
<comment type="caution">
    <text evidence="2">The sequence shown here is derived from an EMBL/GenBank/DDBJ whole genome shotgun (WGS) entry which is preliminary data.</text>
</comment>
<gene>
    <name evidence="2" type="ORF">ACFS7Y_13835</name>
</gene>
<protein>
    <submittedName>
        <fullName evidence="2">DUF4835 family protein</fullName>
    </submittedName>
</protein>
<proteinExistence type="predicted"/>
<evidence type="ECO:0000313" key="2">
    <source>
        <dbReference type="EMBL" id="MFD2968476.1"/>
    </source>
</evidence>
<reference evidence="3" key="1">
    <citation type="journal article" date="2019" name="Int. J. Syst. Evol. Microbiol.">
        <title>The Global Catalogue of Microorganisms (GCM) 10K type strain sequencing project: providing services to taxonomists for standard genome sequencing and annotation.</title>
        <authorList>
            <consortium name="The Broad Institute Genomics Platform"/>
            <consortium name="The Broad Institute Genome Sequencing Center for Infectious Disease"/>
            <person name="Wu L."/>
            <person name="Ma J."/>
        </authorList>
    </citation>
    <scope>NUCLEOTIDE SEQUENCE [LARGE SCALE GENOMIC DNA]</scope>
    <source>
        <strain evidence="3">KCTC 22814</strain>
    </source>
</reference>
<dbReference type="Proteomes" id="UP001597525">
    <property type="component" value="Unassembled WGS sequence"/>
</dbReference>
<evidence type="ECO:0000313" key="3">
    <source>
        <dbReference type="Proteomes" id="UP001597525"/>
    </source>
</evidence>
<feature type="signal peptide" evidence="1">
    <location>
        <begin position="1"/>
        <end position="19"/>
    </location>
</feature>
<organism evidence="2 3">
    <name type="scientific">Sphingobacterium bambusae</name>
    <dbReference type="NCBI Taxonomy" id="662858"/>
    <lineage>
        <taxon>Bacteria</taxon>
        <taxon>Pseudomonadati</taxon>
        <taxon>Bacteroidota</taxon>
        <taxon>Sphingobacteriia</taxon>
        <taxon>Sphingobacteriales</taxon>
        <taxon>Sphingobacteriaceae</taxon>
        <taxon>Sphingobacterium</taxon>
    </lineage>
</organism>
<dbReference type="EMBL" id="JBHUPB010000008">
    <property type="protein sequence ID" value="MFD2968476.1"/>
    <property type="molecule type" value="Genomic_DNA"/>
</dbReference>
<name>A0ABW6BJQ8_9SPHI</name>
<evidence type="ECO:0000256" key="1">
    <source>
        <dbReference type="SAM" id="SignalP"/>
    </source>
</evidence>
<feature type="chain" id="PRO_5045419765" evidence="1">
    <location>
        <begin position="20"/>
        <end position="297"/>
    </location>
</feature>
<sequence>MRICLLFLFCCLFFAPSRAQELNMRVEIQSPQVQNTNKRALDMLKKVVQDFLNNRSWTDLKIDPRERIDGAILITISEWDGSKNYKASAQVFSYRPVYGTNYSTTILAYNDRNFNFSYVEGEQLDFNENSNLNGLSSLLAFYANIIVGMDCDTFKMYAGNKYLNAARTILNTAQGNPEEGWRSMESLVNRYWLINNLLDRRYQPYREFAYEYHINGLDRMSQDETKARQTMVSLLAKLLEVDRNNTGNVLTSVLFAAKADELVGVYSKLPGNEGARVFNTLVSLDPSNTTKYELLKK</sequence>
<accession>A0ABW6BJQ8</accession>
<dbReference type="RefSeq" id="WP_320185539.1">
    <property type="nucleotide sequence ID" value="NZ_CP138332.1"/>
</dbReference>